<dbReference type="Pfam" id="PF00082">
    <property type="entry name" value="Peptidase_S8"/>
    <property type="match status" value="1"/>
</dbReference>
<dbReference type="InterPro" id="IPR036852">
    <property type="entry name" value="Peptidase_S8/S53_dom_sf"/>
</dbReference>
<dbReference type="PANTHER" id="PTHR43806:SF11">
    <property type="entry name" value="CEREVISIN-RELATED"/>
    <property type="match status" value="1"/>
</dbReference>
<dbReference type="KEGG" id="xya:ET471_15125"/>
<protein>
    <submittedName>
        <fullName evidence="8">Serine protease</fullName>
    </submittedName>
</protein>
<comment type="similarity">
    <text evidence="1 5">Belongs to the peptidase S8 family.</text>
</comment>
<feature type="compositionally biased region" description="Polar residues" evidence="6">
    <location>
        <begin position="472"/>
        <end position="489"/>
    </location>
</feature>
<dbReference type="InterPro" id="IPR000209">
    <property type="entry name" value="Peptidase_S8/S53_dom"/>
</dbReference>
<dbReference type="PRINTS" id="PR00723">
    <property type="entry name" value="SUBTILISIN"/>
</dbReference>
<evidence type="ECO:0000256" key="6">
    <source>
        <dbReference type="SAM" id="MobiDB-lite"/>
    </source>
</evidence>
<dbReference type="EMBL" id="CP035493">
    <property type="protein sequence ID" value="QAY71199.1"/>
    <property type="molecule type" value="Genomic_DNA"/>
</dbReference>
<name>A0A4P6FA86_9MICO</name>
<evidence type="ECO:0000256" key="5">
    <source>
        <dbReference type="PROSITE-ProRule" id="PRU01240"/>
    </source>
</evidence>
<dbReference type="SUPFAM" id="SSF52743">
    <property type="entry name" value="Subtilisin-like"/>
    <property type="match status" value="1"/>
</dbReference>
<evidence type="ECO:0000259" key="7">
    <source>
        <dbReference type="Pfam" id="PF00082"/>
    </source>
</evidence>
<dbReference type="OrthoDB" id="9790784at2"/>
<dbReference type="InterPro" id="IPR023828">
    <property type="entry name" value="Peptidase_S8_Ser-AS"/>
</dbReference>
<keyword evidence="3" id="KW-0378">Hydrolase</keyword>
<evidence type="ECO:0000256" key="2">
    <source>
        <dbReference type="ARBA" id="ARBA00022670"/>
    </source>
</evidence>
<feature type="domain" description="Peptidase S8/S53" evidence="7">
    <location>
        <begin position="217"/>
        <end position="474"/>
    </location>
</feature>
<dbReference type="Gene3D" id="3.40.50.200">
    <property type="entry name" value="Peptidase S8/S53 domain"/>
    <property type="match status" value="1"/>
</dbReference>
<dbReference type="InterPro" id="IPR015500">
    <property type="entry name" value="Peptidase_S8_subtilisin-rel"/>
</dbReference>
<evidence type="ECO:0000313" key="9">
    <source>
        <dbReference type="Proteomes" id="UP000292118"/>
    </source>
</evidence>
<keyword evidence="4" id="KW-0720">Serine protease</keyword>
<dbReference type="PROSITE" id="PS00138">
    <property type="entry name" value="SUBTILASE_SER"/>
    <property type="match status" value="1"/>
</dbReference>
<dbReference type="PROSITE" id="PS51892">
    <property type="entry name" value="SUBTILASE"/>
    <property type="match status" value="1"/>
</dbReference>
<evidence type="ECO:0000256" key="4">
    <source>
        <dbReference type="ARBA" id="ARBA00022825"/>
    </source>
</evidence>
<dbReference type="AlphaFoldDB" id="A0A4P6FA86"/>
<feature type="region of interest" description="Disordered" evidence="6">
    <location>
        <begin position="471"/>
        <end position="491"/>
    </location>
</feature>
<sequence length="591" mass="63533">MPVKVPPAPSTQDGATLPAAFRGEAELIVVSTPAAGLRATLEGLQSVRRAPVAPLTTLLGESAAELRPVFGLEEVAAAKARRATEVSGIEVPDLSLFYRVQLPDGTPAEARDRVFARLLDRLAGEKAIDGVYVKPPTIPPLWRLDYAVDVDNLKLFDVFERFTSRQGYLDPAPGGVDARWAWTQTGGRGDGVQIIDIEGNWRFTHEDLTANQGGVVAGTRLDDVIDWRNHGTAVLGEISGDQNLFGITGIAPNANIRTISHGGIGSSSAIRQSADLLSPGDLILLEMHRPGPLHDFASRNDQDGYIAVEWWEDDFAAIRYAVARGIVVVEAAGNGAQDLDGRLYETRPSGFPSGWTNPFRRANRDSGAIVVGAGAPPVGTHGFTWGNDRSRLGFSNWGALVDAQGWGGGVTTTGYGDLQGGTDEDRWYTDDFGGTSSASPIVTGALAATQGVLKARGRIPLSPARARALLRSTGSAQQDEPSRPATQRIGNLPDLRSLVPEALRTVNHTGTQFTGSLAAGQTARWFTFGWPAHWHVYWTVVPTIPRNGVRQLRWKVQVERASDATITYWIEITNLTSASIDVEARFAVLGQ</sequence>
<proteinExistence type="inferred from homology"/>
<comment type="caution">
    <text evidence="5">Lacks conserved residue(s) required for the propagation of feature annotation.</text>
</comment>
<dbReference type="InterPro" id="IPR050131">
    <property type="entry name" value="Peptidase_S8_subtilisin-like"/>
</dbReference>
<organism evidence="8 9">
    <name type="scientific">Xylanimonas protaetiae</name>
    <dbReference type="NCBI Taxonomy" id="2509457"/>
    <lineage>
        <taxon>Bacteria</taxon>
        <taxon>Bacillati</taxon>
        <taxon>Actinomycetota</taxon>
        <taxon>Actinomycetes</taxon>
        <taxon>Micrococcales</taxon>
        <taxon>Promicromonosporaceae</taxon>
        <taxon>Xylanimonas</taxon>
    </lineage>
</organism>
<dbReference type="RefSeq" id="WP_129189652.1">
    <property type="nucleotide sequence ID" value="NZ_CP035493.1"/>
</dbReference>
<evidence type="ECO:0000313" key="8">
    <source>
        <dbReference type="EMBL" id="QAY71199.1"/>
    </source>
</evidence>
<dbReference type="GO" id="GO:0006508">
    <property type="term" value="P:proteolysis"/>
    <property type="evidence" value="ECO:0007669"/>
    <property type="project" value="UniProtKB-KW"/>
</dbReference>
<keyword evidence="2 8" id="KW-0645">Protease</keyword>
<dbReference type="GO" id="GO:0004252">
    <property type="term" value="F:serine-type endopeptidase activity"/>
    <property type="evidence" value="ECO:0007669"/>
    <property type="project" value="InterPro"/>
</dbReference>
<dbReference type="Proteomes" id="UP000292118">
    <property type="component" value="Chromosome"/>
</dbReference>
<gene>
    <name evidence="8" type="ORF">ET471_15125</name>
</gene>
<keyword evidence="9" id="KW-1185">Reference proteome</keyword>
<accession>A0A4P6FA86</accession>
<dbReference type="PANTHER" id="PTHR43806">
    <property type="entry name" value="PEPTIDASE S8"/>
    <property type="match status" value="1"/>
</dbReference>
<evidence type="ECO:0000256" key="3">
    <source>
        <dbReference type="ARBA" id="ARBA00022801"/>
    </source>
</evidence>
<reference evidence="8 9" key="1">
    <citation type="submission" date="2019-01" db="EMBL/GenBank/DDBJ databases">
        <title>Genome sequencing of strain FW10M-9.</title>
        <authorList>
            <person name="Heo J."/>
            <person name="Kim S.-J."/>
            <person name="Kim J.-S."/>
            <person name="Hong S.-B."/>
            <person name="Kwon S.-W."/>
        </authorList>
    </citation>
    <scope>NUCLEOTIDE SEQUENCE [LARGE SCALE GENOMIC DNA]</scope>
    <source>
        <strain evidence="8 9">FW10M-9</strain>
    </source>
</reference>
<evidence type="ECO:0000256" key="1">
    <source>
        <dbReference type="ARBA" id="ARBA00011073"/>
    </source>
</evidence>